<proteinExistence type="predicted"/>
<dbReference type="AlphaFoldDB" id="A0AAD6MC08"/>
<name>A0AAD6MC08_9ROSI</name>
<organism evidence="2 3">
    <name type="scientific">Populus alba x Populus x berolinensis</name>
    <dbReference type="NCBI Taxonomy" id="444605"/>
    <lineage>
        <taxon>Eukaryota</taxon>
        <taxon>Viridiplantae</taxon>
        <taxon>Streptophyta</taxon>
        <taxon>Embryophyta</taxon>
        <taxon>Tracheophyta</taxon>
        <taxon>Spermatophyta</taxon>
        <taxon>Magnoliopsida</taxon>
        <taxon>eudicotyledons</taxon>
        <taxon>Gunneridae</taxon>
        <taxon>Pentapetalae</taxon>
        <taxon>rosids</taxon>
        <taxon>fabids</taxon>
        <taxon>Malpighiales</taxon>
        <taxon>Salicaceae</taxon>
        <taxon>Saliceae</taxon>
        <taxon>Populus</taxon>
    </lineage>
</organism>
<evidence type="ECO:0000313" key="3">
    <source>
        <dbReference type="Proteomes" id="UP001164929"/>
    </source>
</evidence>
<reference evidence="2" key="1">
    <citation type="journal article" date="2023" name="Mol. Ecol. Resour.">
        <title>Chromosome-level genome assembly of a triploid poplar Populus alba 'Berolinensis'.</title>
        <authorList>
            <person name="Chen S."/>
            <person name="Yu Y."/>
            <person name="Wang X."/>
            <person name="Wang S."/>
            <person name="Zhang T."/>
            <person name="Zhou Y."/>
            <person name="He R."/>
            <person name="Meng N."/>
            <person name="Wang Y."/>
            <person name="Liu W."/>
            <person name="Liu Z."/>
            <person name="Liu J."/>
            <person name="Guo Q."/>
            <person name="Huang H."/>
            <person name="Sederoff R.R."/>
            <person name="Wang G."/>
            <person name="Qu G."/>
            <person name="Chen S."/>
        </authorList>
    </citation>
    <scope>NUCLEOTIDE SEQUENCE</scope>
    <source>
        <strain evidence="2">SC-2020</strain>
    </source>
</reference>
<feature type="compositionally biased region" description="Basic and acidic residues" evidence="1">
    <location>
        <begin position="1"/>
        <end position="20"/>
    </location>
</feature>
<evidence type="ECO:0000256" key="1">
    <source>
        <dbReference type="SAM" id="MobiDB-lite"/>
    </source>
</evidence>
<gene>
    <name evidence="2" type="ORF">NC653_025735</name>
</gene>
<feature type="region of interest" description="Disordered" evidence="1">
    <location>
        <begin position="1"/>
        <end position="27"/>
    </location>
</feature>
<dbReference type="EMBL" id="JAQIZT010000010">
    <property type="protein sequence ID" value="KAJ6982714.1"/>
    <property type="molecule type" value="Genomic_DNA"/>
</dbReference>
<sequence length="72" mass="8091">MHLNIKESEARIRKARDRSTRNPAGWSSATFGADGHWGWLDSVHNDARGVPVSFPSQTDLLITTQRIALRFS</sequence>
<keyword evidence="3" id="KW-1185">Reference proteome</keyword>
<evidence type="ECO:0000313" key="2">
    <source>
        <dbReference type="EMBL" id="KAJ6982714.1"/>
    </source>
</evidence>
<protein>
    <submittedName>
        <fullName evidence="2">Uncharacterized protein</fullName>
    </submittedName>
</protein>
<accession>A0AAD6MC08</accession>
<comment type="caution">
    <text evidence="2">The sequence shown here is derived from an EMBL/GenBank/DDBJ whole genome shotgun (WGS) entry which is preliminary data.</text>
</comment>
<dbReference type="Proteomes" id="UP001164929">
    <property type="component" value="Chromosome 10"/>
</dbReference>